<sequence>MTGNKKSHRSSSKSRSVLPHKTKHSMTSKSFSEQNELCEKVKHKRSSSSDRPASAGSRECSKSKKIRSKSRDASTSSGSSVGSQNDSLCSSRNSNRSKAKEKKKLKKLERKKRKKEKKLKKKHKKEKRKLKKASAAPVTNTEKEVGAKPEVLQNKKSEEPADQLLTDRAKAMAPMTKEEWEKRQSVIRRVYDEETGRHRLVKGDGEILEEIVSRERHCEINRQATQGDGAFFQSTMAAKLKK</sequence>
<evidence type="ECO:0000256" key="4">
    <source>
        <dbReference type="ARBA" id="ARBA00017993"/>
    </source>
</evidence>
<reference evidence="10" key="1">
    <citation type="submission" date="2020-01" db="EMBL/GenBank/DDBJ databases">
        <title>Draft genome sequence of the Termite Coptotermes fromosanus.</title>
        <authorList>
            <person name="Itakura S."/>
            <person name="Yosikawa Y."/>
            <person name="Umezawa K."/>
        </authorList>
    </citation>
    <scope>NUCLEOTIDE SEQUENCE [LARGE SCALE GENOMIC DNA]</scope>
</reference>
<feature type="compositionally biased region" description="Basic residues" evidence="8">
    <location>
        <begin position="95"/>
        <end position="132"/>
    </location>
</feature>
<keyword evidence="7" id="KW-0539">Nucleus</keyword>
<feature type="compositionally biased region" description="Low complexity" evidence="8">
    <location>
        <begin position="73"/>
        <end position="87"/>
    </location>
</feature>
<dbReference type="GO" id="GO:0008380">
    <property type="term" value="P:RNA splicing"/>
    <property type="evidence" value="ECO:0007669"/>
    <property type="project" value="UniProtKB-KW"/>
</dbReference>
<dbReference type="InParanoid" id="A0A6L2PME8"/>
<feature type="compositionally biased region" description="Basic and acidic residues" evidence="8">
    <location>
        <begin position="141"/>
        <end position="163"/>
    </location>
</feature>
<organism evidence="9 10">
    <name type="scientific">Coptotermes formosanus</name>
    <name type="common">Formosan subterranean termite</name>
    <dbReference type="NCBI Taxonomy" id="36987"/>
    <lineage>
        <taxon>Eukaryota</taxon>
        <taxon>Metazoa</taxon>
        <taxon>Ecdysozoa</taxon>
        <taxon>Arthropoda</taxon>
        <taxon>Hexapoda</taxon>
        <taxon>Insecta</taxon>
        <taxon>Pterygota</taxon>
        <taxon>Neoptera</taxon>
        <taxon>Polyneoptera</taxon>
        <taxon>Dictyoptera</taxon>
        <taxon>Blattodea</taxon>
        <taxon>Blattoidea</taxon>
        <taxon>Termitoidae</taxon>
        <taxon>Rhinotermitidae</taxon>
        <taxon>Coptotermes</taxon>
    </lineage>
</organism>
<protein>
    <recommendedName>
        <fullName evidence="4">ADP-ribosylation factor-like protein 6-interacting protein 4</fullName>
    </recommendedName>
</protein>
<evidence type="ECO:0000256" key="3">
    <source>
        <dbReference type="ARBA" id="ARBA00006852"/>
    </source>
</evidence>
<evidence type="ECO:0000256" key="8">
    <source>
        <dbReference type="SAM" id="MobiDB-lite"/>
    </source>
</evidence>
<feature type="compositionally biased region" description="Basic residues" evidence="8">
    <location>
        <begin position="1"/>
        <end position="26"/>
    </location>
</feature>
<dbReference type="GO" id="GO:0016607">
    <property type="term" value="C:nuclear speck"/>
    <property type="evidence" value="ECO:0007669"/>
    <property type="project" value="UniProtKB-SubCell"/>
</dbReference>
<dbReference type="OrthoDB" id="48562at2759"/>
<evidence type="ECO:0000256" key="6">
    <source>
        <dbReference type="ARBA" id="ARBA00023187"/>
    </source>
</evidence>
<keyword evidence="10" id="KW-1185">Reference proteome</keyword>
<name>A0A6L2PME8_COPFO</name>
<evidence type="ECO:0000313" key="9">
    <source>
        <dbReference type="EMBL" id="GFG33514.1"/>
    </source>
</evidence>
<comment type="similarity">
    <text evidence="3">Belongs to the ARL6IP4 family.</text>
</comment>
<proteinExistence type="inferred from homology"/>
<feature type="compositionally biased region" description="Low complexity" evidence="8">
    <location>
        <begin position="49"/>
        <end position="58"/>
    </location>
</feature>
<evidence type="ECO:0000313" key="10">
    <source>
        <dbReference type="Proteomes" id="UP000502823"/>
    </source>
</evidence>
<gene>
    <name evidence="9" type="ORF">Cfor_07565</name>
</gene>
<dbReference type="InterPro" id="IPR019532">
    <property type="entry name" value="Nucl_RNA-splicing_assoc_SR-25"/>
</dbReference>
<evidence type="ECO:0000256" key="7">
    <source>
        <dbReference type="ARBA" id="ARBA00023242"/>
    </source>
</evidence>
<dbReference type="GO" id="GO:0005730">
    <property type="term" value="C:nucleolus"/>
    <property type="evidence" value="ECO:0007669"/>
    <property type="project" value="UniProtKB-SubCell"/>
</dbReference>
<evidence type="ECO:0000256" key="5">
    <source>
        <dbReference type="ARBA" id="ARBA00022664"/>
    </source>
</evidence>
<evidence type="ECO:0000256" key="1">
    <source>
        <dbReference type="ARBA" id="ARBA00004324"/>
    </source>
</evidence>
<dbReference type="Proteomes" id="UP000502823">
    <property type="component" value="Unassembled WGS sequence"/>
</dbReference>
<comment type="subcellular location">
    <subcellularLocation>
        <location evidence="1">Nucleus speckle</location>
    </subcellularLocation>
    <subcellularLocation>
        <location evidence="2">Nucleus</location>
        <location evidence="2">Nucleolus</location>
    </subcellularLocation>
</comment>
<evidence type="ECO:0000256" key="2">
    <source>
        <dbReference type="ARBA" id="ARBA00004604"/>
    </source>
</evidence>
<dbReference type="Pfam" id="PF10500">
    <property type="entry name" value="SR-25"/>
    <property type="match status" value="1"/>
</dbReference>
<accession>A0A6L2PME8</accession>
<keyword evidence="5" id="KW-0507">mRNA processing</keyword>
<feature type="region of interest" description="Disordered" evidence="8">
    <location>
        <begin position="1"/>
        <end position="163"/>
    </location>
</feature>
<comment type="caution">
    <text evidence="9">The sequence shown here is derived from an EMBL/GenBank/DDBJ whole genome shotgun (WGS) entry which is preliminary data.</text>
</comment>
<keyword evidence="6" id="KW-0508">mRNA splicing</keyword>
<dbReference type="GO" id="GO:0006397">
    <property type="term" value="P:mRNA processing"/>
    <property type="evidence" value="ECO:0007669"/>
    <property type="project" value="UniProtKB-KW"/>
</dbReference>
<dbReference type="EMBL" id="BLKM01000433">
    <property type="protein sequence ID" value="GFG33514.1"/>
    <property type="molecule type" value="Genomic_DNA"/>
</dbReference>
<dbReference type="AlphaFoldDB" id="A0A6L2PME8"/>